<organism evidence="3 4">
    <name type="scientific">Oesophagostomum dentatum</name>
    <name type="common">Nodular worm</name>
    <dbReference type="NCBI Taxonomy" id="61180"/>
    <lineage>
        <taxon>Eukaryota</taxon>
        <taxon>Metazoa</taxon>
        <taxon>Ecdysozoa</taxon>
        <taxon>Nematoda</taxon>
        <taxon>Chromadorea</taxon>
        <taxon>Rhabditida</taxon>
        <taxon>Rhabditina</taxon>
        <taxon>Rhabditomorpha</taxon>
        <taxon>Strongyloidea</taxon>
        <taxon>Strongylidae</taxon>
        <taxon>Oesophagostomum</taxon>
    </lineage>
</organism>
<feature type="compositionally biased region" description="Polar residues" evidence="1">
    <location>
        <begin position="1"/>
        <end position="11"/>
    </location>
</feature>
<name>A0A0B1SBM4_OESDE</name>
<dbReference type="EMBL" id="KN580341">
    <property type="protein sequence ID" value="KHJ82329.1"/>
    <property type="molecule type" value="Genomic_DNA"/>
</dbReference>
<feature type="non-terminal residue" evidence="3">
    <location>
        <position position="1"/>
    </location>
</feature>
<proteinExistence type="predicted"/>
<evidence type="ECO:0000313" key="4">
    <source>
        <dbReference type="Proteomes" id="UP000053660"/>
    </source>
</evidence>
<evidence type="ECO:0000256" key="2">
    <source>
        <dbReference type="SAM" id="Phobius"/>
    </source>
</evidence>
<accession>A0A0B1SBM4</accession>
<evidence type="ECO:0000256" key="1">
    <source>
        <dbReference type="SAM" id="MobiDB-lite"/>
    </source>
</evidence>
<keyword evidence="2" id="KW-0812">Transmembrane</keyword>
<feature type="transmembrane region" description="Helical" evidence="2">
    <location>
        <begin position="45"/>
        <end position="66"/>
    </location>
</feature>
<protein>
    <submittedName>
        <fullName evidence="3">Uncharacterized protein</fullName>
    </submittedName>
</protein>
<evidence type="ECO:0000313" key="3">
    <source>
        <dbReference type="EMBL" id="KHJ82329.1"/>
    </source>
</evidence>
<sequence length="112" mass="12754">DNQVHPKSQGDTFAENKQKFGSENKQNLLSRDNRRRIDKQDDTPFIAMVILLLVAHIALVTIVVVLHQSKYKGAPEDTDRSMHQLYHRGTKLGSKIREDIVEGGKAYSLERV</sequence>
<keyword evidence="2" id="KW-1133">Transmembrane helix</keyword>
<gene>
    <name evidence="3" type="ORF">OESDEN_17978</name>
</gene>
<dbReference type="AlphaFoldDB" id="A0A0B1SBM4"/>
<keyword evidence="2" id="KW-0472">Membrane</keyword>
<feature type="region of interest" description="Disordered" evidence="1">
    <location>
        <begin position="1"/>
        <end position="36"/>
    </location>
</feature>
<keyword evidence="4" id="KW-1185">Reference proteome</keyword>
<dbReference type="Proteomes" id="UP000053660">
    <property type="component" value="Unassembled WGS sequence"/>
</dbReference>
<reference evidence="3 4" key="1">
    <citation type="submission" date="2014-03" db="EMBL/GenBank/DDBJ databases">
        <title>Draft genome of the hookworm Oesophagostomum dentatum.</title>
        <authorList>
            <person name="Mitreva M."/>
        </authorList>
    </citation>
    <scope>NUCLEOTIDE SEQUENCE [LARGE SCALE GENOMIC DNA]</scope>
    <source>
        <strain evidence="3 4">OD-Hann</strain>
    </source>
</reference>